<dbReference type="InterPro" id="IPR016123">
    <property type="entry name" value="Mog1/PsbP_a/b/a-sand"/>
</dbReference>
<dbReference type="SUPFAM" id="SSF55724">
    <property type="entry name" value="Mog1p/PsbP-like"/>
    <property type="match status" value="1"/>
</dbReference>
<keyword evidence="2" id="KW-0560">Oxidoreductase</keyword>
<proteinExistence type="predicted"/>
<gene>
    <name evidence="2" type="ORF">MtrunA17_Chr6g0463171</name>
</gene>
<dbReference type="GO" id="GO:0010242">
    <property type="term" value="F:oxygen evolving activity"/>
    <property type="evidence" value="ECO:0007669"/>
    <property type="project" value="UniProtKB-EC"/>
</dbReference>
<evidence type="ECO:0000313" key="2">
    <source>
        <dbReference type="EMBL" id="RHN50956.1"/>
    </source>
</evidence>
<evidence type="ECO:0000313" key="3">
    <source>
        <dbReference type="Proteomes" id="UP000265566"/>
    </source>
</evidence>
<dbReference type="InterPro" id="IPR002683">
    <property type="entry name" value="PsbP_C"/>
</dbReference>
<accession>A0A396HCK6</accession>
<sequence>MPSPLLDSEFDDTLVSGLDRSWKKPPGVAAKLIDCKSSKGFYFIEYTLQSPGEGRKHLYSAIGMLTDGWYNRLYTATGQVCVYRENWDDRC</sequence>
<dbReference type="Pfam" id="PF01789">
    <property type="entry name" value="PsbP"/>
    <property type="match status" value="1"/>
</dbReference>
<dbReference type="Proteomes" id="UP000265566">
    <property type="component" value="Chromosome 6"/>
</dbReference>
<dbReference type="GO" id="GO:0005509">
    <property type="term" value="F:calcium ion binding"/>
    <property type="evidence" value="ECO:0007669"/>
    <property type="project" value="InterPro"/>
</dbReference>
<dbReference type="Gramene" id="rna35312">
    <property type="protein sequence ID" value="RHN50956.1"/>
    <property type="gene ID" value="gene35312"/>
</dbReference>
<dbReference type="EMBL" id="PSQE01000006">
    <property type="protein sequence ID" value="RHN50956.1"/>
    <property type="molecule type" value="Genomic_DNA"/>
</dbReference>
<dbReference type="Gene3D" id="3.40.1000.10">
    <property type="entry name" value="Mog1/PsbP, alpha/beta/alpha sandwich"/>
    <property type="match status" value="1"/>
</dbReference>
<evidence type="ECO:0000259" key="1">
    <source>
        <dbReference type="Pfam" id="PF01789"/>
    </source>
</evidence>
<dbReference type="GO" id="GO:0019898">
    <property type="term" value="C:extrinsic component of membrane"/>
    <property type="evidence" value="ECO:0007669"/>
    <property type="project" value="InterPro"/>
</dbReference>
<dbReference type="GO" id="GO:0015979">
    <property type="term" value="P:photosynthesis"/>
    <property type="evidence" value="ECO:0007669"/>
    <property type="project" value="InterPro"/>
</dbReference>
<feature type="domain" description="PsbP C-terminal" evidence="1">
    <location>
        <begin position="9"/>
        <end position="79"/>
    </location>
</feature>
<organism evidence="2 3">
    <name type="scientific">Medicago truncatula</name>
    <name type="common">Barrel medic</name>
    <name type="synonym">Medicago tribuloides</name>
    <dbReference type="NCBI Taxonomy" id="3880"/>
    <lineage>
        <taxon>Eukaryota</taxon>
        <taxon>Viridiplantae</taxon>
        <taxon>Streptophyta</taxon>
        <taxon>Embryophyta</taxon>
        <taxon>Tracheophyta</taxon>
        <taxon>Spermatophyta</taxon>
        <taxon>Magnoliopsida</taxon>
        <taxon>eudicotyledons</taxon>
        <taxon>Gunneridae</taxon>
        <taxon>Pentapetalae</taxon>
        <taxon>rosids</taxon>
        <taxon>fabids</taxon>
        <taxon>Fabales</taxon>
        <taxon>Fabaceae</taxon>
        <taxon>Papilionoideae</taxon>
        <taxon>50 kb inversion clade</taxon>
        <taxon>NPAAA clade</taxon>
        <taxon>Hologalegina</taxon>
        <taxon>IRL clade</taxon>
        <taxon>Trifolieae</taxon>
        <taxon>Medicago</taxon>
    </lineage>
</organism>
<name>A0A396HCK6_MEDTR</name>
<dbReference type="EC" id="1.10.3.9" evidence="2"/>
<protein>
    <submittedName>
        <fullName evidence="2">Putative photosystem II</fullName>
        <ecNumber evidence="2">1.10.3.9</ecNumber>
    </submittedName>
</protein>
<dbReference type="GO" id="GO:0009654">
    <property type="term" value="C:photosystem II oxygen evolving complex"/>
    <property type="evidence" value="ECO:0007669"/>
    <property type="project" value="InterPro"/>
</dbReference>
<comment type="caution">
    <text evidence="2">The sequence shown here is derived from an EMBL/GenBank/DDBJ whole genome shotgun (WGS) entry which is preliminary data.</text>
</comment>
<dbReference type="AlphaFoldDB" id="A0A396HCK6"/>
<reference evidence="3" key="1">
    <citation type="journal article" date="2018" name="Nat. Plants">
        <title>Whole-genome landscape of Medicago truncatula symbiotic genes.</title>
        <authorList>
            <person name="Pecrix Y."/>
            <person name="Staton S.E."/>
            <person name="Sallet E."/>
            <person name="Lelandais-Briere C."/>
            <person name="Moreau S."/>
            <person name="Carrere S."/>
            <person name="Blein T."/>
            <person name="Jardinaud M.F."/>
            <person name="Latrasse D."/>
            <person name="Zouine M."/>
            <person name="Zahm M."/>
            <person name="Kreplak J."/>
            <person name="Mayjonade B."/>
            <person name="Satge C."/>
            <person name="Perez M."/>
            <person name="Cauet S."/>
            <person name="Marande W."/>
            <person name="Chantry-Darmon C."/>
            <person name="Lopez-Roques C."/>
            <person name="Bouchez O."/>
            <person name="Berard A."/>
            <person name="Debelle F."/>
            <person name="Munos S."/>
            <person name="Bendahmane A."/>
            <person name="Berges H."/>
            <person name="Niebel A."/>
            <person name="Buitink J."/>
            <person name="Frugier F."/>
            <person name="Benhamed M."/>
            <person name="Crespi M."/>
            <person name="Gouzy J."/>
            <person name="Gamas P."/>
        </authorList>
    </citation>
    <scope>NUCLEOTIDE SEQUENCE [LARGE SCALE GENOMIC DNA]</scope>
    <source>
        <strain evidence="3">cv. Jemalong A17</strain>
    </source>
</reference>